<evidence type="ECO:0000256" key="4">
    <source>
        <dbReference type="ARBA" id="ARBA00022840"/>
    </source>
</evidence>
<name>A0A0M1N0P0_9MOLU</name>
<dbReference type="PANTHER" id="PTHR43776:SF7">
    <property type="entry name" value="D,D-DIPEPTIDE TRANSPORT ATP-BINDING PROTEIN DDPF-RELATED"/>
    <property type="match status" value="1"/>
</dbReference>
<dbReference type="InterPro" id="IPR027417">
    <property type="entry name" value="P-loop_NTPase"/>
</dbReference>
<dbReference type="InterPro" id="IPR017871">
    <property type="entry name" value="ABC_transporter-like_CS"/>
</dbReference>
<comment type="caution">
    <text evidence="6">The sequence shown here is derived from an EMBL/GenBank/DDBJ whole genome shotgun (WGS) entry which is preliminary data.</text>
</comment>
<dbReference type="PROSITE" id="PS00211">
    <property type="entry name" value="ABC_TRANSPORTER_1"/>
    <property type="match status" value="1"/>
</dbReference>
<dbReference type="SMART" id="SM00382">
    <property type="entry name" value="AAA"/>
    <property type="match status" value="1"/>
</dbReference>
<evidence type="ECO:0000256" key="3">
    <source>
        <dbReference type="ARBA" id="ARBA00022741"/>
    </source>
</evidence>
<dbReference type="RefSeq" id="WP_053521275.1">
    <property type="nucleotide sequence ID" value="NZ_LHCF01000001.1"/>
</dbReference>
<evidence type="ECO:0000313" key="6">
    <source>
        <dbReference type="EMBL" id="KOR75728.1"/>
    </source>
</evidence>
<dbReference type="PROSITE" id="PS50893">
    <property type="entry name" value="ABC_TRANSPORTER_2"/>
    <property type="match status" value="1"/>
</dbReference>
<sequence length="317" mass="36675">MQEKRVLLQIQNLYKAFSKHKKAFEANHNLNFAIYEEETLSIIGESGSGKSTLRKTIVQLQKPDSGQILYYSQTHQNTLSLNELKKKEMKPLRREIQIIFQDSFSSLDPKFKIRDIIGQGLLIQKKVKNKKDLRYEREIIAIAENCGLKKDLLDRYSHELSGGQRQRVNIAKTLILKPKFIVCDEIVSALDVTVQKQVLDLLSVLKKKYQMTYLFISHDLGVARYISDRIGVMEKGRLVELAPTEELFNNPLHPYTQKLLNAIPVLPQYANLEQPQPLKKEKKGFSFSSDFSDRDFYEVKKGHFVLCTLDQKKDKKA</sequence>
<reference evidence="7" key="1">
    <citation type="submission" date="2015-05" db="EMBL/GenBank/DDBJ databases">
        <title>Draft genome sequence of 'Candidatus Phytoplasma Pruni' strain CX, a plant pathogenic bacterium.</title>
        <authorList>
            <person name="Lee I.-M."/>
            <person name="Bottner-Parker K.D."/>
            <person name="Shao J."/>
            <person name="Gundersen-Rindal D.E."/>
            <person name="Zhao Y."/>
            <person name="Davis R.E."/>
        </authorList>
    </citation>
    <scope>NUCLEOTIDE SEQUENCE [LARGE SCALE GENOMIC DNA]</scope>
    <source>
        <strain evidence="7">CX</strain>
    </source>
</reference>
<dbReference type="Pfam" id="PF08352">
    <property type="entry name" value="oligo_HPY"/>
    <property type="match status" value="1"/>
</dbReference>
<keyword evidence="2" id="KW-0813">Transport</keyword>
<dbReference type="PATRIC" id="fig|479893.3.peg.64"/>
<evidence type="ECO:0000259" key="5">
    <source>
        <dbReference type="PROSITE" id="PS50893"/>
    </source>
</evidence>
<feature type="domain" description="ABC transporter" evidence="5">
    <location>
        <begin position="8"/>
        <end position="260"/>
    </location>
</feature>
<dbReference type="OrthoDB" id="9779287at2"/>
<dbReference type="InterPro" id="IPR050319">
    <property type="entry name" value="ABC_transp_ATP-bind"/>
</dbReference>
<evidence type="ECO:0000256" key="2">
    <source>
        <dbReference type="ARBA" id="ARBA00022448"/>
    </source>
</evidence>
<dbReference type="Gene3D" id="3.40.50.300">
    <property type="entry name" value="P-loop containing nucleotide triphosphate hydrolases"/>
    <property type="match status" value="1"/>
</dbReference>
<keyword evidence="3" id="KW-0547">Nucleotide-binding</keyword>
<dbReference type="Pfam" id="PF00005">
    <property type="entry name" value="ABC_tran"/>
    <property type="match status" value="1"/>
</dbReference>
<keyword evidence="4 6" id="KW-0067">ATP-binding</keyword>
<dbReference type="GO" id="GO:0015833">
    <property type="term" value="P:peptide transport"/>
    <property type="evidence" value="ECO:0007669"/>
    <property type="project" value="InterPro"/>
</dbReference>
<dbReference type="STRING" id="479893.CPX_001288"/>
<dbReference type="CDD" id="cd03257">
    <property type="entry name" value="ABC_NikE_OppD_transporters"/>
    <property type="match status" value="1"/>
</dbReference>
<dbReference type="SUPFAM" id="SSF52540">
    <property type="entry name" value="P-loop containing nucleoside triphosphate hydrolases"/>
    <property type="match status" value="1"/>
</dbReference>
<gene>
    <name evidence="6" type="primary">dppF1</name>
    <name evidence="6" type="ORF">CPX_001288</name>
</gene>
<accession>A0A0M1N0P0</accession>
<dbReference type="InterPro" id="IPR003439">
    <property type="entry name" value="ABC_transporter-like_ATP-bd"/>
</dbReference>
<dbReference type="GO" id="GO:0005524">
    <property type="term" value="F:ATP binding"/>
    <property type="evidence" value="ECO:0007669"/>
    <property type="project" value="UniProtKB-KW"/>
</dbReference>
<evidence type="ECO:0000256" key="1">
    <source>
        <dbReference type="ARBA" id="ARBA00005417"/>
    </source>
</evidence>
<dbReference type="GO" id="GO:0016887">
    <property type="term" value="F:ATP hydrolysis activity"/>
    <property type="evidence" value="ECO:0007669"/>
    <property type="project" value="InterPro"/>
</dbReference>
<dbReference type="InterPro" id="IPR013563">
    <property type="entry name" value="Oligopep_ABC_C"/>
</dbReference>
<proteinExistence type="inferred from homology"/>
<protein>
    <submittedName>
        <fullName evidence="6">Dipeptide transport ATP-binding protein DppF</fullName>
    </submittedName>
</protein>
<dbReference type="Proteomes" id="UP000037386">
    <property type="component" value="Unassembled WGS sequence"/>
</dbReference>
<dbReference type="AlphaFoldDB" id="A0A0M1N0P0"/>
<dbReference type="PANTHER" id="PTHR43776">
    <property type="entry name" value="TRANSPORT ATP-BINDING PROTEIN"/>
    <property type="match status" value="1"/>
</dbReference>
<comment type="similarity">
    <text evidence="1">Belongs to the ABC transporter superfamily.</text>
</comment>
<dbReference type="InterPro" id="IPR003593">
    <property type="entry name" value="AAA+_ATPase"/>
</dbReference>
<dbReference type="EMBL" id="LHCF01000001">
    <property type="protein sequence ID" value="KOR75728.1"/>
    <property type="molecule type" value="Genomic_DNA"/>
</dbReference>
<evidence type="ECO:0000313" key="7">
    <source>
        <dbReference type="Proteomes" id="UP000037386"/>
    </source>
</evidence>
<organism evidence="6 7">
    <name type="scientific">Candidatus Phytoplasma pruni</name>
    <dbReference type="NCBI Taxonomy" id="479893"/>
    <lineage>
        <taxon>Bacteria</taxon>
        <taxon>Bacillati</taxon>
        <taxon>Mycoplasmatota</taxon>
        <taxon>Mollicutes</taxon>
        <taxon>Acholeplasmatales</taxon>
        <taxon>Acholeplasmataceae</taxon>
        <taxon>Candidatus Phytoplasma</taxon>
        <taxon>16SrIII (X-disease group)</taxon>
    </lineage>
</organism>
<dbReference type="GO" id="GO:0055085">
    <property type="term" value="P:transmembrane transport"/>
    <property type="evidence" value="ECO:0007669"/>
    <property type="project" value="UniProtKB-ARBA"/>
</dbReference>